<keyword evidence="2" id="KW-1185">Reference proteome</keyword>
<dbReference type="Proteomes" id="UP001454036">
    <property type="component" value="Unassembled WGS sequence"/>
</dbReference>
<accession>A0AAV3RQE9</accession>
<dbReference type="PANTHER" id="PTHR11439:SF462">
    <property type="match status" value="1"/>
</dbReference>
<organism evidence="1 2">
    <name type="scientific">Lithospermum erythrorhizon</name>
    <name type="common">Purple gromwell</name>
    <name type="synonym">Lithospermum officinale var. erythrorhizon</name>
    <dbReference type="NCBI Taxonomy" id="34254"/>
    <lineage>
        <taxon>Eukaryota</taxon>
        <taxon>Viridiplantae</taxon>
        <taxon>Streptophyta</taxon>
        <taxon>Embryophyta</taxon>
        <taxon>Tracheophyta</taxon>
        <taxon>Spermatophyta</taxon>
        <taxon>Magnoliopsida</taxon>
        <taxon>eudicotyledons</taxon>
        <taxon>Gunneridae</taxon>
        <taxon>Pentapetalae</taxon>
        <taxon>asterids</taxon>
        <taxon>lamiids</taxon>
        <taxon>Boraginales</taxon>
        <taxon>Boraginaceae</taxon>
        <taxon>Boraginoideae</taxon>
        <taxon>Lithospermeae</taxon>
        <taxon>Lithospermum</taxon>
    </lineage>
</organism>
<name>A0AAV3RQE9_LITER</name>
<dbReference type="AlphaFoldDB" id="A0AAV3RQE9"/>
<comment type="caution">
    <text evidence="1">The sequence shown here is derived from an EMBL/GenBank/DDBJ whole genome shotgun (WGS) entry which is preliminary data.</text>
</comment>
<gene>
    <name evidence="1" type="ORF">LIER_30950</name>
</gene>
<reference evidence="1 2" key="1">
    <citation type="submission" date="2024-01" db="EMBL/GenBank/DDBJ databases">
        <title>The complete chloroplast genome sequence of Lithospermum erythrorhizon: insights into the phylogenetic relationship among Boraginaceae species and the maternal lineages of purple gromwells.</title>
        <authorList>
            <person name="Okada T."/>
            <person name="Watanabe K."/>
        </authorList>
    </citation>
    <scope>NUCLEOTIDE SEQUENCE [LARGE SCALE GENOMIC DNA]</scope>
</reference>
<dbReference type="EMBL" id="BAABME010011314">
    <property type="protein sequence ID" value="GAA0183562.1"/>
    <property type="molecule type" value="Genomic_DNA"/>
</dbReference>
<evidence type="ECO:0000313" key="1">
    <source>
        <dbReference type="EMBL" id="GAA0183562.1"/>
    </source>
</evidence>
<protein>
    <submittedName>
        <fullName evidence="1">Uncharacterized protein</fullName>
    </submittedName>
</protein>
<proteinExistence type="predicted"/>
<evidence type="ECO:0000313" key="2">
    <source>
        <dbReference type="Proteomes" id="UP001454036"/>
    </source>
</evidence>
<dbReference type="CDD" id="cd09272">
    <property type="entry name" value="RNase_HI_RT_Ty1"/>
    <property type="match status" value="1"/>
</dbReference>
<dbReference type="PANTHER" id="PTHR11439">
    <property type="entry name" value="GAG-POL-RELATED RETROTRANSPOSON"/>
    <property type="match status" value="1"/>
</dbReference>
<sequence>MKDLGILKYFLGLLGAKPVSFPMEQNLHLAGSTSALLQDVERYLRLVGRLLCLSFTRPDVSFAVLVLSQFMHEPRQDHWSVALRVVKYLKGCPGQGILLKADCDLHLTGWCDYDWAGCPFTRRSMAAVTCELKWLKGLLRCQGVSHDRPMSLLSDSQSAIYLAQNPIFYERTKYIEVDCHFLCDAILDGTICTSHVSTSEQLANIFTKALGKRQFEFLLRKLGIHDLHAPT</sequence>